<dbReference type="Pfam" id="PF06818">
    <property type="entry name" value="Fez1"/>
    <property type="match status" value="2"/>
</dbReference>
<comment type="subcellular location">
    <subcellularLocation>
        <location evidence="2">Cell projection</location>
        <location evidence="2">Axon</location>
    </subcellularLocation>
    <subcellularLocation>
        <location evidence="1">Cell projection</location>
        <location evidence="1">Dendrite</location>
    </subcellularLocation>
    <subcellularLocation>
        <location evidence="3">Cytoplasmic vesicle</location>
    </subcellularLocation>
</comment>
<proteinExistence type="inferred from homology"/>
<dbReference type="GeneTree" id="ENSGT00940000158603"/>
<keyword evidence="7 10" id="KW-0175">Coiled coil</keyword>
<reference evidence="12" key="2">
    <citation type="submission" date="2025-09" db="UniProtKB">
        <authorList>
            <consortium name="Ensembl"/>
        </authorList>
    </citation>
    <scope>IDENTIFICATION</scope>
</reference>
<dbReference type="PANTHER" id="PTHR32274">
    <property type="entry name" value="NEDD4-BINDING PROTEIN 3"/>
    <property type="match status" value="1"/>
</dbReference>
<evidence type="ECO:0000256" key="8">
    <source>
        <dbReference type="ARBA" id="ARBA00023273"/>
    </source>
</evidence>
<comment type="similarity">
    <text evidence="4">Belongs to the N4BP3 family.</text>
</comment>
<evidence type="ECO:0000256" key="9">
    <source>
        <dbReference type="ARBA" id="ARBA00023329"/>
    </source>
</evidence>
<evidence type="ECO:0000256" key="1">
    <source>
        <dbReference type="ARBA" id="ARBA00004279"/>
    </source>
</evidence>
<dbReference type="GO" id="GO:0030424">
    <property type="term" value="C:axon"/>
    <property type="evidence" value="ECO:0007669"/>
    <property type="project" value="UniProtKB-SubCell"/>
</dbReference>
<evidence type="ECO:0000256" key="3">
    <source>
        <dbReference type="ARBA" id="ARBA00004541"/>
    </source>
</evidence>
<keyword evidence="8" id="KW-0966">Cell projection</keyword>
<protein>
    <submittedName>
        <fullName evidence="12">NEDD4 binding protein 3</fullName>
    </submittedName>
</protein>
<evidence type="ECO:0000256" key="2">
    <source>
        <dbReference type="ARBA" id="ARBA00004489"/>
    </source>
</evidence>
<feature type="region of interest" description="Disordered" evidence="11">
    <location>
        <begin position="242"/>
        <end position="261"/>
    </location>
</feature>
<dbReference type="AlphaFoldDB" id="A0A3Q0RHM1"/>
<evidence type="ECO:0000313" key="13">
    <source>
        <dbReference type="Proteomes" id="UP000261340"/>
    </source>
</evidence>
<organism evidence="12 13">
    <name type="scientific">Amphilophus citrinellus</name>
    <name type="common">Midas cichlid</name>
    <name type="synonym">Cichlasoma citrinellum</name>
    <dbReference type="NCBI Taxonomy" id="61819"/>
    <lineage>
        <taxon>Eukaryota</taxon>
        <taxon>Metazoa</taxon>
        <taxon>Chordata</taxon>
        <taxon>Craniata</taxon>
        <taxon>Vertebrata</taxon>
        <taxon>Euteleostomi</taxon>
        <taxon>Actinopterygii</taxon>
        <taxon>Neopterygii</taxon>
        <taxon>Teleostei</taxon>
        <taxon>Neoteleostei</taxon>
        <taxon>Acanthomorphata</taxon>
        <taxon>Ovalentaria</taxon>
        <taxon>Cichlomorphae</taxon>
        <taxon>Cichliformes</taxon>
        <taxon>Cichlidae</taxon>
        <taxon>New World cichlids</taxon>
        <taxon>Cichlasomatinae</taxon>
        <taxon>Heroini</taxon>
        <taxon>Amphilophus</taxon>
    </lineage>
</organism>
<evidence type="ECO:0000256" key="11">
    <source>
        <dbReference type="SAM" id="MobiDB-lite"/>
    </source>
</evidence>
<keyword evidence="5" id="KW-0217">Developmental protein</keyword>
<evidence type="ECO:0000256" key="5">
    <source>
        <dbReference type="ARBA" id="ARBA00022473"/>
    </source>
</evidence>
<keyword evidence="9" id="KW-0968">Cytoplasmic vesicle</keyword>
<dbReference type="GO" id="GO:0031410">
    <property type="term" value="C:cytoplasmic vesicle"/>
    <property type="evidence" value="ECO:0007669"/>
    <property type="project" value="UniProtKB-SubCell"/>
</dbReference>
<dbReference type="GO" id="GO:0007399">
    <property type="term" value="P:nervous system development"/>
    <property type="evidence" value="ECO:0007669"/>
    <property type="project" value="UniProtKB-KW"/>
</dbReference>
<keyword evidence="6" id="KW-0524">Neurogenesis</keyword>
<dbReference type="PANTHER" id="PTHR32274:SF1">
    <property type="entry name" value="NEDD4-BINDING PROTEIN 3"/>
    <property type="match status" value="1"/>
</dbReference>
<feature type="region of interest" description="Disordered" evidence="11">
    <location>
        <begin position="408"/>
        <end position="433"/>
    </location>
</feature>
<evidence type="ECO:0000256" key="6">
    <source>
        <dbReference type="ARBA" id="ARBA00022902"/>
    </source>
</evidence>
<accession>A0A3Q0RHM1</accession>
<dbReference type="GO" id="GO:0030425">
    <property type="term" value="C:dendrite"/>
    <property type="evidence" value="ECO:0007669"/>
    <property type="project" value="UniProtKB-SubCell"/>
</dbReference>
<evidence type="ECO:0000256" key="10">
    <source>
        <dbReference type="SAM" id="Coils"/>
    </source>
</evidence>
<sequence length="433" mass="49961">MGSVGSLVERPDVSPTKGSRAVPQVRPKHTNGLLKKGFTQRELLNYLNINRWALIRDFNGLCGFFFFYTSASMGHINTIGSLDRTSVGMKAVGSGGVAIGEMACRSMATLSRLAPYGGEAPPPYEWTLSLSEVSMMYRLLNYSLCCLFQVRDLEERLVEKEHELKQMKRNLDESEGAIAQVFEGKQRLWEKEVEELKRLYAAKLRQVSQHAQRSQRNLQLQLFKVQQEKNRLQEELDSMRKEMSREAGAMPRRTSPTLEETQWEVCQKSGEISLLKQQLRDSQAEVTQKLSEIFQLKTELREARTELRNRECQIDALNLVLQGTQRHRRPSQAAHEDGKEFKSRGCGGPTEERLRAELLLERRQSEAQAMAFEEERSTWQTEKDKVIRYQKELQASYLDMYHRNEVLEREGDKQEDTPSPGLPWIERIESSEI</sequence>
<feature type="region of interest" description="Disordered" evidence="11">
    <location>
        <begin position="1"/>
        <end position="26"/>
    </location>
</feature>
<name>A0A3Q0RHM1_AMPCI</name>
<feature type="compositionally biased region" description="Basic and acidic residues" evidence="11">
    <location>
        <begin position="334"/>
        <end position="343"/>
    </location>
</feature>
<dbReference type="Proteomes" id="UP000261340">
    <property type="component" value="Unplaced"/>
</dbReference>
<keyword evidence="13" id="KW-1185">Reference proteome</keyword>
<evidence type="ECO:0000313" key="12">
    <source>
        <dbReference type="Ensembl" id="ENSACIP00000011754.1"/>
    </source>
</evidence>
<evidence type="ECO:0000256" key="7">
    <source>
        <dbReference type="ARBA" id="ARBA00023054"/>
    </source>
</evidence>
<feature type="region of interest" description="Disordered" evidence="11">
    <location>
        <begin position="325"/>
        <end position="348"/>
    </location>
</feature>
<feature type="coiled-coil region" evidence="10">
    <location>
        <begin position="293"/>
        <end position="320"/>
    </location>
</feature>
<evidence type="ECO:0000256" key="4">
    <source>
        <dbReference type="ARBA" id="ARBA00010640"/>
    </source>
</evidence>
<reference evidence="12" key="1">
    <citation type="submission" date="2025-08" db="UniProtKB">
        <authorList>
            <consortium name="Ensembl"/>
        </authorList>
    </citation>
    <scope>IDENTIFICATION</scope>
</reference>
<feature type="coiled-coil region" evidence="10">
    <location>
        <begin position="150"/>
        <end position="177"/>
    </location>
</feature>
<dbReference type="Ensembl" id="ENSACIT00000012087.1">
    <property type="protein sequence ID" value="ENSACIP00000011754.1"/>
    <property type="gene ID" value="ENSACIG00000009087.1"/>
</dbReference>
<dbReference type="InterPro" id="IPR033571">
    <property type="entry name" value="N4BP3"/>
</dbReference>